<feature type="compositionally biased region" description="Polar residues" evidence="1">
    <location>
        <begin position="1167"/>
        <end position="1189"/>
    </location>
</feature>
<feature type="compositionally biased region" description="Low complexity" evidence="1">
    <location>
        <begin position="1106"/>
        <end position="1135"/>
    </location>
</feature>
<feature type="region of interest" description="Disordered" evidence="1">
    <location>
        <begin position="1106"/>
        <end position="1233"/>
    </location>
</feature>
<feature type="region of interest" description="Disordered" evidence="1">
    <location>
        <begin position="316"/>
        <end position="347"/>
    </location>
</feature>
<gene>
    <name evidence="2" type="ORF">RDB_LOCUS197885</name>
</gene>
<sequence length="1233" mass="138221">MSDNECPSVSGAVLTPTHSELPRPKASQPGKSTLSANSGYTVTNAQGVKLTRLARITDLDNLSPNVSVLPTDLTGDRARFWHQWIGATFQDKVGSRGSGSNNARGWTFATFVTSYCDKFHPKLTPNERCQYEAILGQKVYYFLHNSTKRHSRPHANSDDEDKDISPSCIFAADMWAKDKPDEYREKLDRHFEENPDTKQNPGLRRSATFKVFATLSDIRQKQYQKIADDAMERIKKGQKLEGHEAEKFSKLHPQKLKKIISKAEKAVGAQALIFLMTNESLVKRNITVLSSGGFQEFSKSTSTAKLLESLKEHLQQTTVNSQKSSNGPPRPCVYPDRERNDRPSVPDLTGLRASDLQGIHRDFWKHLLVYTGGMSRFPWEEIAKDPAHWLGGKLPGDFKDPGSHDRNGNFVWLECLLAGQKDDISAADRIFIRRIHTANPIDPSESEEVSREQVIHQGREVWELVFNKPVTKCHAQKPLTWPEESLLYANYVRTGLIVGSYSNPYQLPLCPNTKTHLVLIDGDLYEGVITRANLLNEGKDEVSRLIDAYNEFASHLPAETTRGAWDGQPVPLVFSAKQPTQPPTANFFLREYLPPSYYRSPLQAQKEGTLSYFEMWIELILSGKLLSHGPSSTLLGGVTGCIWAVLGVVFILFNVAYVRGDAKSPFSPPDHYDLSRLSGSEWDRVRQWCRQLTKALNDSTRVLSPTSLYRLRGVVPTTHAPVEDPAPKEGPVQTDSFDTNVNQKFSASPKPKTKSNRQKPTRSKAKGKGKERRRARATESESEGEFSSDGDSDSTDYNRKDKSDEDSSEDEFSRLDVFAGTDGPGEGEVNAKSIRQLLPEDFDPHECPWGKFPDPEVHVDLPDYIASETLLSPMQSAYSELDSALQEWDQKTLMIDNLHTEHSYEVSEQNNPVLSDPRVGPMYATILTRELAWNACKAQGKALYPVLRRLKIASTTAFQYSLAWKELTKSAESLEGEEPNLDELNRIGMRLRPKIAQASWIYDEMLDYAHLSTAMAKKMDWLLDSQQRPAPNSPDVRKYAAWCMDWAKATEELEGEMMYHRRQCWRNTGRPFEKQFGKPSRYKFGNAIKEEWHQALEACLALSATPVSTSTPTTPATTPTPTPTTNIGTSNNPTTAPSVEEPSINEMEQDPKENAMAKETGFDKSTEPITSLSGPDASGSTTGEATASAPNKRGRKHGPAKQAVVIEPRKTRADTKRKAEEAQKPVRKSQRRK</sequence>
<feature type="compositionally biased region" description="Polar residues" evidence="1">
    <location>
        <begin position="29"/>
        <end position="38"/>
    </location>
</feature>
<dbReference type="AlphaFoldDB" id="A0A8H3HK83"/>
<comment type="caution">
    <text evidence="2">The sequence shown here is derived from an EMBL/GenBank/DDBJ whole genome shotgun (WGS) entry which is preliminary data.</text>
</comment>
<dbReference type="EMBL" id="CAJMWT010010209">
    <property type="protein sequence ID" value="CAE6541254.1"/>
    <property type="molecule type" value="Genomic_DNA"/>
</dbReference>
<feature type="compositionally biased region" description="Basic and acidic residues" evidence="1">
    <location>
        <begin position="1207"/>
        <end position="1224"/>
    </location>
</feature>
<evidence type="ECO:0000256" key="1">
    <source>
        <dbReference type="SAM" id="MobiDB-lite"/>
    </source>
</evidence>
<feature type="compositionally biased region" description="Polar residues" evidence="1">
    <location>
        <begin position="316"/>
        <end position="327"/>
    </location>
</feature>
<protein>
    <submittedName>
        <fullName evidence="2">Uncharacterized protein</fullName>
    </submittedName>
</protein>
<accession>A0A8H3HK83</accession>
<feature type="compositionally biased region" description="Basic residues" evidence="1">
    <location>
        <begin position="751"/>
        <end position="775"/>
    </location>
</feature>
<dbReference type="Proteomes" id="UP000663843">
    <property type="component" value="Unassembled WGS sequence"/>
</dbReference>
<feature type="compositionally biased region" description="Basic and acidic residues" evidence="1">
    <location>
        <begin position="1149"/>
        <end position="1166"/>
    </location>
</feature>
<reference evidence="2" key="1">
    <citation type="submission" date="2021-01" db="EMBL/GenBank/DDBJ databases">
        <authorList>
            <person name="Kaushik A."/>
        </authorList>
    </citation>
    <scope>NUCLEOTIDE SEQUENCE</scope>
    <source>
        <strain evidence="2">AG2-2IIIB</strain>
    </source>
</reference>
<feature type="region of interest" description="Disordered" evidence="1">
    <location>
        <begin position="718"/>
        <end position="827"/>
    </location>
</feature>
<feature type="compositionally biased region" description="Basic and acidic residues" evidence="1">
    <location>
        <begin position="335"/>
        <end position="344"/>
    </location>
</feature>
<feature type="compositionally biased region" description="Basic and acidic residues" evidence="1">
    <location>
        <begin position="796"/>
        <end position="805"/>
    </location>
</feature>
<evidence type="ECO:0000313" key="2">
    <source>
        <dbReference type="EMBL" id="CAE6541254.1"/>
    </source>
</evidence>
<organism evidence="2 3">
    <name type="scientific">Rhizoctonia solani</name>
    <dbReference type="NCBI Taxonomy" id="456999"/>
    <lineage>
        <taxon>Eukaryota</taxon>
        <taxon>Fungi</taxon>
        <taxon>Dikarya</taxon>
        <taxon>Basidiomycota</taxon>
        <taxon>Agaricomycotina</taxon>
        <taxon>Agaricomycetes</taxon>
        <taxon>Cantharellales</taxon>
        <taxon>Ceratobasidiaceae</taxon>
        <taxon>Rhizoctonia</taxon>
    </lineage>
</organism>
<proteinExistence type="predicted"/>
<name>A0A8H3HK83_9AGAM</name>
<feature type="compositionally biased region" description="Acidic residues" evidence="1">
    <location>
        <begin position="780"/>
        <end position="794"/>
    </location>
</feature>
<feature type="compositionally biased region" description="Polar residues" evidence="1">
    <location>
        <begin position="733"/>
        <end position="746"/>
    </location>
</feature>
<evidence type="ECO:0000313" key="3">
    <source>
        <dbReference type="Proteomes" id="UP000663843"/>
    </source>
</evidence>
<feature type="region of interest" description="Disordered" evidence="1">
    <location>
        <begin position="1"/>
        <end position="38"/>
    </location>
</feature>